<evidence type="ECO:0000313" key="2">
    <source>
        <dbReference type="EMBL" id="KAF9578999.1"/>
    </source>
</evidence>
<dbReference type="Proteomes" id="UP000780801">
    <property type="component" value="Unassembled WGS sequence"/>
</dbReference>
<dbReference type="EMBL" id="JAABOA010003136">
    <property type="protein sequence ID" value="KAF9578999.1"/>
    <property type="molecule type" value="Genomic_DNA"/>
</dbReference>
<evidence type="ECO:0000313" key="3">
    <source>
        <dbReference type="Proteomes" id="UP000780801"/>
    </source>
</evidence>
<feature type="compositionally biased region" description="Polar residues" evidence="1">
    <location>
        <begin position="67"/>
        <end position="80"/>
    </location>
</feature>
<comment type="caution">
    <text evidence="2">The sequence shown here is derived from an EMBL/GenBank/DDBJ whole genome shotgun (WGS) entry which is preliminary data.</text>
</comment>
<proteinExistence type="predicted"/>
<dbReference type="Gene3D" id="1.20.940.10">
    <property type="entry name" value="Functional domain of the splicing factor Prp18"/>
    <property type="match status" value="1"/>
</dbReference>
<accession>A0A9P6FPE7</accession>
<keyword evidence="3" id="KW-1185">Reference proteome</keyword>
<feature type="compositionally biased region" description="Basic and acidic residues" evidence="1">
    <location>
        <begin position="8"/>
        <end position="20"/>
    </location>
</feature>
<evidence type="ECO:0000256" key="1">
    <source>
        <dbReference type="SAM" id="MobiDB-lite"/>
    </source>
</evidence>
<feature type="compositionally biased region" description="Pro residues" evidence="1">
    <location>
        <begin position="118"/>
        <end position="132"/>
    </location>
</feature>
<sequence>MDQPNPAIHKDTDDESRDQVQDNISNPSSPSPPPTFDPSAFQAPLNTLPTFKPRKTNRISVLAYPATSPTPDGRSSSTLPTIAPGRNGGNGTSSLPAPLASSGPPSLMGAPASVPGAPATPPPPAGIPPPPLAAGGKSLPPPPPMRASAASDAAPQPYTRGDFRTAGIVNHWNDPPTKIFAKKDQNENSSAQDYAQMKEKLTSIIQECSANVQAAQKRMFEDTQKRLQVVVDQMDQGSIKDRLAGPLGEMIEGT</sequence>
<reference evidence="2" key="1">
    <citation type="journal article" date="2020" name="Fungal Divers.">
        <title>Resolving the Mortierellaceae phylogeny through synthesis of multi-gene phylogenetics and phylogenomics.</title>
        <authorList>
            <person name="Vandepol N."/>
            <person name="Liber J."/>
            <person name="Desiro A."/>
            <person name="Na H."/>
            <person name="Kennedy M."/>
            <person name="Barry K."/>
            <person name="Grigoriev I.V."/>
            <person name="Miller A.N."/>
            <person name="O'Donnell K."/>
            <person name="Stajich J.E."/>
            <person name="Bonito G."/>
        </authorList>
    </citation>
    <scope>NUCLEOTIDE SEQUENCE</scope>
    <source>
        <strain evidence="2">KOD1015</strain>
    </source>
</reference>
<name>A0A9P6FPE7_9FUNG</name>
<gene>
    <name evidence="2" type="ORF">BGW38_004933</name>
</gene>
<feature type="non-terminal residue" evidence="2">
    <location>
        <position position="254"/>
    </location>
</feature>
<feature type="compositionally biased region" description="Low complexity" evidence="1">
    <location>
        <begin position="146"/>
        <end position="157"/>
    </location>
</feature>
<organism evidence="2 3">
    <name type="scientific">Lunasporangiospora selenospora</name>
    <dbReference type="NCBI Taxonomy" id="979761"/>
    <lineage>
        <taxon>Eukaryota</taxon>
        <taxon>Fungi</taxon>
        <taxon>Fungi incertae sedis</taxon>
        <taxon>Mucoromycota</taxon>
        <taxon>Mortierellomycotina</taxon>
        <taxon>Mortierellomycetes</taxon>
        <taxon>Mortierellales</taxon>
        <taxon>Mortierellaceae</taxon>
        <taxon>Lunasporangiospora</taxon>
    </lineage>
</organism>
<protein>
    <submittedName>
        <fullName evidence="2">Uncharacterized protein</fullName>
    </submittedName>
</protein>
<feature type="compositionally biased region" description="Low complexity" evidence="1">
    <location>
        <begin position="93"/>
        <end position="117"/>
    </location>
</feature>
<feature type="region of interest" description="Disordered" evidence="1">
    <location>
        <begin position="1"/>
        <end position="161"/>
    </location>
</feature>
<dbReference type="AlphaFoldDB" id="A0A9P6FPE7"/>
<dbReference type="OrthoDB" id="542917at2759"/>